<dbReference type="PROSITE" id="PS00530">
    <property type="entry name" value="RNASE_T2_1"/>
    <property type="match status" value="1"/>
</dbReference>
<gene>
    <name evidence="9" type="ORF">M0R45_028554</name>
</gene>
<keyword evidence="3 8" id="KW-0732">Signal</keyword>
<reference evidence="9 10" key="1">
    <citation type="journal article" date="2023" name="G3 (Bethesda)">
        <title>A chromosome-length genome assembly and annotation of blackberry (Rubus argutus, cv. 'Hillquist').</title>
        <authorList>
            <person name="Bruna T."/>
            <person name="Aryal R."/>
            <person name="Dudchenko O."/>
            <person name="Sargent D.J."/>
            <person name="Mead D."/>
            <person name="Buti M."/>
            <person name="Cavallini A."/>
            <person name="Hytonen T."/>
            <person name="Andres J."/>
            <person name="Pham M."/>
            <person name="Weisz D."/>
            <person name="Mascagni F."/>
            <person name="Usai G."/>
            <person name="Natali L."/>
            <person name="Bassil N."/>
            <person name="Fernandez G.E."/>
            <person name="Lomsadze A."/>
            <person name="Armour M."/>
            <person name="Olukolu B."/>
            <person name="Poorten T."/>
            <person name="Britton C."/>
            <person name="Davik J."/>
            <person name="Ashrafi H."/>
            <person name="Aiden E.L."/>
            <person name="Borodovsky M."/>
            <person name="Worthington M."/>
        </authorList>
    </citation>
    <scope>NUCLEOTIDE SEQUENCE [LARGE SCALE GENOMIC DNA]</scope>
    <source>
        <strain evidence="9">PI 553951</strain>
    </source>
</reference>
<dbReference type="InterPro" id="IPR001568">
    <property type="entry name" value="RNase_T2-like"/>
</dbReference>
<protein>
    <submittedName>
        <fullName evidence="9">Uncharacterized protein</fullName>
    </submittedName>
</protein>
<evidence type="ECO:0000256" key="6">
    <source>
        <dbReference type="ARBA" id="ARBA00025641"/>
    </source>
</evidence>
<feature type="signal peptide" evidence="8">
    <location>
        <begin position="1"/>
        <end position="30"/>
    </location>
</feature>
<evidence type="ECO:0000256" key="5">
    <source>
        <dbReference type="ARBA" id="ARBA00023239"/>
    </source>
</evidence>
<sequence length="208" mass="23320">MAQNTFKPNVAFVLIIACTCLALMFSTTSSSTPYQYLLFVQQWSKTVCANQCKAPSPVFTIHGLWPASYAGPQLSCTGAAFDPAQMNQHPVLKANLETKSWPDVIRGQHEGFWKHEWDTHGKCSDNVFPQTKYFERCHEMWSDMVIYSDMLQKASIVPGGKYSLSDIEKAIKAKLAEIAFFGLQDLYCQLLGCSGWSILDQLIKSLGF</sequence>
<name>A0AAW1W7R3_RUBAR</name>
<dbReference type="PROSITE" id="PS00531">
    <property type="entry name" value="RNASE_T2_2"/>
    <property type="match status" value="1"/>
</dbReference>
<keyword evidence="2" id="KW-0540">Nuclease</keyword>
<evidence type="ECO:0000313" key="10">
    <source>
        <dbReference type="Proteomes" id="UP001457282"/>
    </source>
</evidence>
<dbReference type="InterPro" id="IPR018188">
    <property type="entry name" value="RNase_T2_His_AS_1"/>
</dbReference>
<evidence type="ECO:0000256" key="1">
    <source>
        <dbReference type="ARBA" id="ARBA00007469"/>
    </source>
</evidence>
<dbReference type="GO" id="GO:0006401">
    <property type="term" value="P:RNA catabolic process"/>
    <property type="evidence" value="ECO:0007669"/>
    <property type="project" value="TreeGrafter"/>
</dbReference>
<keyword evidence="4" id="KW-0325">Glycoprotein</keyword>
<dbReference type="GO" id="GO:0033897">
    <property type="term" value="F:ribonuclease T2 activity"/>
    <property type="evidence" value="ECO:0007669"/>
    <property type="project" value="InterPro"/>
</dbReference>
<keyword evidence="2" id="KW-0378">Hydrolase</keyword>
<dbReference type="EMBL" id="JBEDUW010000006">
    <property type="protein sequence ID" value="KAK9919984.1"/>
    <property type="molecule type" value="Genomic_DNA"/>
</dbReference>
<dbReference type="SUPFAM" id="SSF55895">
    <property type="entry name" value="Ribonuclease Rh-like"/>
    <property type="match status" value="1"/>
</dbReference>
<comment type="function">
    <text evidence="6">Self-incompatibility (SI) is the inherited ability of a flowering plant to prevent self-fertilization by discriminating between self and non-self pollen during pollination. In many species, self-incompatibility is controlled by the single, multiallelic locus S.</text>
</comment>
<dbReference type="GO" id="GO:0003723">
    <property type="term" value="F:RNA binding"/>
    <property type="evidence" value="ECO:0007669"/>
    <property type="project" value="InterPro"/>
</dbReference>
<evidence type="ECO:0000256" key="8">
    <source>
        <dbReference type="SAM" id="SignalP"/>
    </source>
</evidence>
<dbReference type="Pfam" id="PF00445">
    <property type="entry name" value="Ribonuclease_T2"/>
    <property type="match status" value="1"/>
</dbReference>
<dbReference type="GO" id="GO:0005576">
    <property type="term" value="C:extracellular region"/>
    <property type="evidence" value="ECO:0007669"/>
    <property type="project" value="TreeGrafter"/>
</dbReference>
<evidence type="ECO:0000313" key="9">
    <source>
        <dbReference type="EMBL" id="KAK9919984.1"/>
    </source>
</evidence>
<accession>A0AAW1W7R3</accession>
<evidence type="ECO:0000256" key="7">
    <source>
        <dbReference type="RuleBase" id="RU004328"/>
    </source>
</evidence>
<dbReference type="Proteomes" id="UP001457282">
    <property type="component" value="Unassembled WGS sequence"/>
</dbReference>
<feature type="chain" id="PRO_5043743974" evidence="8">
    <location>
        <begin position="31"/>
        <end position="208"/>
    </location>
</feature>
<organism evidence="9 10">
    <name type="scientific">Rubus argutus</name>
    <name type="common">Southern blackberry</name>
    <dbReference type="NCBI Taxonomy" id="59490"/>
    <lineage>
        <taxon>Eukaryota</taxon>
        <taxon>Viridiplantae</taxon>
        <taxon>Streptophyta</taxon>
        <taxon>Embryophyta</taxon>
        <taxon>Tracheophyta</taxon>
        <taxon>Spermatophyta</taxon>
        <taxon>Magnoliopsida</taxon>
        <taxon>eudicotyledons</taxon>
        <taxon>Gunneridae</taxon>
        <taxon>Pentapetalae</taxon>
        <taxon>rosids</taxon>
        <taxon>fabids</taxon>
        <taxon>Rosales</taxon>
        <taxon>Rosaceae</taxon>
        <taxon>Rosoideae</taxon>
        <taxon>Rosoideae incertae sedis</taxon>
        <taxon>Rubus</taxon>
    </lineage>
</organism>
<dbReference type="AlphaFoldDB" id="A0AAW1W7R3"/>
<dbReference type="PANTHER" id="PTHR11240:SF18">
    <property type="entry name" value="OS07G0630400 PROTEIN"/>
    <property type="match status" value="1"/>
</dbReference>
<evidence type="ECO:0000256" key="3">
    <source>
        <dbReference type="ARBA" id="ARBA00022729"/>
    </source>
</evidence>
<comment type="caution">
    <text evidence="9">The sequence shown here is derived from an EMBL/GenBank/DDBJ whole genome shotgun (WGS) entry which is preliminary data.</text>
</comment>
<dbReference type="PROSITE" id="PS51257">
    <property type="entry name" value="PROKAR_LIPOPROTEIN"/>
    <property type="match status" value="1"/>
</dbReference>
<dbReference type="InterPro" id="IPR033130">
    <property type="entry name" value="RNase_T2_His_AS_2"/>
</dbReference>
<evidence type="ECO:0000256" key="4">
    <source>
        <dbReference type="ARBA" id="ARBA00023180"/>
    </source>
</evidence>
<keyword evidence="10" id="KW-1185">Reference proteome</keyword>
<proteinExistence type="inferred from homology"/>
<comment type="similarity">
    <text evidence="1 7">Belongs to the RNase T2 family.</text>
</comment>
<evidence type="ECO:0000256" key="2">
    <source>
        <dbReference type="ARBA" id="ARBA00022722"/>
    </source>
</evidence>
<dbReference type="Gene3D" id="3.90.730.10">
    <property type="entry name" value="Ribonuclease T2-like"/>
    <property type="match status" value="1"/>
</dbReference>
<dbReference type="PANTHER" id="PTHR11240">
    <property type="entry name" value="RIBONUCLEASE T2"/>
    <property type="match status" value="1"/>
</dbReference>
<keyword evidence="5" id="KW-0456">Lyase</keyword>
<dbReference type="InterPro" id="IPR036430">
    <property type="entry name" value="RNase_T2-like_sf"/>
</dbReference>